<evidence type="ECO:0000313" key="6">
    <source>
        <dbReference type="EMBL" id="ETF00645.1"/>
    </source>
</evidence>
<evidence type="ECO:0000256" key="3">
    <source>
        <dbReference type="ARBA" id="ARBA00023125"/>
    </source>
</evidence>
<dbReference type="AlphaFoldDB" id="V8QMW9"/>
<dbReference type="PANTHER" id="PTHR30537">
    <property type="entry name" value="HTH-TYPE TRANSCRIPTIONAL REGULATOR"/>
    <property type="match status" value="1"/>
</dbReference>
<evidence type="ECO:0000256" key="2">
    <source>
        <dbReference type="ARBA" id="ARBA00023015"/>
    </source>
</evidence>
<dbReference type="InterPro" id="IPR036388">
    <property type="entry name" value="WH-like_DNA-bd_sf"/>
</dbReference>
<dbReference type="PATRIC" id="fig|1424334.3.peg.3959"/>
<dbReference type="InterPro" id="IPR058163">
    <property type="entry name" value="LysR-type_TF_proteobact-type"/>
</dbReference>
<dbReference type="FunFam" id="1.10.10.10:FF:000038">
    <property type="entry name" value="Glycine cleavage system transcriptional activator"/>
    <property type="match status" value="1"/>
</dbReference>
<accession>V8QMW9</accession>
<gene>
    <name evidence="6" type="ORF">W822_19730</name>
</gene>
<proteinExistence type="inferred from homology"/>
<organism evidence="6 7">
    <name type="scientific">Advenella kashmirensis W13003</name>
    <dbReference type="NCBI Taxonomy" id="1424334"/>
    <lineage>
        <taxon>Bacteria</taxon>
        <taxon>Pseudomonadati</taxon>
        <taxon>Pseudomonadota</taxon>
        <taxon>Betaproteobacteria</taxon>
        <taxon>Burkholderiales</taxon>
        <taxon>Alcaligenaceae</taxon>
    </lineage>
</organism>
<dbReference type="GO" id="GO:0043565">
    <property type="term" value="F:sequence-specific DNA binding"/>
    <property type="evidence" value="ECO:0007669"/>
    <property type="project" value="TreeGrafter"/>
</dbReference>
<evidence type="ECO:0000259" key="5">
    <source>
        <dbReference type="PROSITE" id="PS50931"/>
    </source>
</evidence>
<evidence type="ECO:0000256" key="4">
    <source>
        <dbReference type="ARBA" id="ARBA00023163"/>
    </source>
</evidence>
<dbReference type="GO" id="GO:0003700">
    <property type="term" value="F:DNA-binding transcription factor activity"/>
    <property type="evidence" value="ECO:0007669"/>
    <property type="project" value="InterPro"/>
</dbReference>
<comment type="similarity">
    <text evidence="1">Belongs to the LysR transcriptional regulatory family.</text>
</comment>
<dbReference type="Pfam" id="PF03466">
    <property type="entry name" value="LysR_substrate"/>
    <property type="match status" value="1"/>
</dbReference>
<dbReference type="Gene3D" id="1.10.10.10">
    <property type="entry name" value="Winged helix-like DNA-binding domain superfamily/Winged helix DNA-binding domain"/>
    <property type="match status" value="1"/>
</dbReference>
<dbReference type="PANTHER" id="PTHR30537:SF58">
    <property type="entry name" value="HTH-TYPE TRANSCRIPTIONAL REGULATOR PERR"/>
    <property type="match status" value="1"/>
</dbReference>
<dbReference type="EMBL" id="AYXT01000013">
    <property type="protein sequence ID" value="ETF00645.1"/>
    <property type="molecule type" value="Genomic_DNA"/>
</dbReference>
<feature type="domain" description="HTH lysR-type" evidence="5">
    <location>
        <begin position="5"/>
        <end position="62"/>
    </location>
</feature>
<sequence length="304" mass="34231">MRNIPNFALLRAFESAARLKSFTLAAHELHLTQSAISHQVRKLEDYFGSALFVRQNRRVELTLEGQRLLDSLSRIFDVIEAACAEVSLAPKAQVLALYCAPSLAVKWLGPKLPQFMKAHPDITIRLTTGAGQVDLTRMRELDMSICYGTMSERAGIINKPLGTERNVPFCSPKLITPGVDPGKLIKEQVLIDSQLNNVTWARWFKLNNLRLPARPRPSFDRAAMSVSAATDGMGIALESTRLAERELERGDLVELGKGMFKEMDVVTHTVSWRANENQVAKIRIFRQWLYQVANVEPDSMNERK</sequence>
<keyword evidence="2" id="KW-0805">Transcription regulation</keyword>
<evidence type="ECO:0000256" key="1">
    <source>
        <dbReference type="ARBA" id="ARBA00009437"/>
    </source>
</evidence>
<dbReference type="InterPro" id="IPR005119">
    <property type="entry name" value="LysR_subst-bd"/>
</dbReference>
<dbReference type="GO" id="GO:0006351">
    <property type="term" value="P:DNA-templated transcription"/>
    <property type="evidence" value="ECO:0007669"/>
    <property type="project" value="TreeGrafter"/>
</dbReference>
<dbReference type="InterPro" id="IPR036390">
    <property type="entry name" value="WH_DNA-bd_sf"/>
</dbReference>
<comment type="caution">
    <text evidence="6">The sequence shown here is derived from an EMBL/GenBank/DDBJ whole genome shotgun (WGS) entry which is preliminary data.</text>
</comment>
<dbReference type="Pfam" id="PF00126">
    <property type="entry name" value="HTH_1"/>
    <property type="match status" value="1"/>
</dbReference>
<dbReference type="Proteomes" id="UP000018733">
    <property type="component" value="Unassembled WGS sequence"/>
</dbReference>
<dbReference type="PRINTS" id="PR00039">
    <property type="entry name" value="HTHLYSR"/>
</dbReference>
<dbReference type="RefSeq" id="WP_024006875.1">
    <property type="nucleotide sequence ID" value="NZ_KI650982.1"/>
</dbReference>
<dbReference type="PROSITE" id="PS50931">
    <property type="entry name" value="HTH_LYSR"/>
    <property type="match status" value="1"/>
</dbReference>
<dbReference type="STRING" id="1424334.W822_19730"/>
<dbReference type="HOGENOM" id="CLU_039613_37_0_4"/>
<protein>
    <submittedName>
        <fullName evidence="6">LysR family transcriptional regulator</fullName>
    </submittedName>
</protein>
<dbReference type="OrthoDB" id="9178397at2"/>
<dbReference type="InterPro" id="IPR000847">
    <property type="entry name" value="LysR_HTH_N"/>
</dbReference>
<name>V8QMW9_9BURK</name>
<keyword evidence="3" id="KW-0238">DNA-binding</keyword>
<keyword evidence="4" id="KW-0804">Transcription</keyword>
<dbReference type="SUPFAM" id="SSF46785">
    <property type="entry name" value="Winged helix' DNA-binding domain"/>
    <property type="match status" value="1"/>
</dbReference>
<evidence type="ECO:0000313" key="7">
    <source>
        <dbReference type="Proteomes" id="UP000018733"/>
    </source>
</evidence>
<dbReference type="eggNOG" id="COG0583">
    <property type="taxonomic scope" value="Bacteria"/>
</dbReference>
<keyword evidence="7" id="KW-1185">Reference proteome</keyword>
<reference evidence="6 7" key="1">
    <citation type="journal article" date="2014" name="Genome Announc.">
        <title>Draft Genome Sequence of Advenella kashmirensis Strain W13003, a Polycyclic Aromatic Hydrocarbon-Degrading Bacterium.</title>
        <authorList>
            <person name="Wang X."/>
            <person name="Jin D."/>
            <person name="Zhou L."/>
            <person name="Wu L."/>
            <person name="An W."/>
            <person name="Zhao L."/>
        </authorList>
    </citation>
    <scope>NUCLEOTIDE SEQUENCE [LARGE SCALE GENOMIC DNA]</scope>
    <source>
        <strain evidence="6 7">W13003</strain>
    </source>
</reference>
<dbReference type="Gene3D" id="3.40.190.10">
    <property type="entry name" value="Periplasmic binding protein-like II"/>
    <property type="match status" value="2"/>
</dbReference>
<dbReference type="SUPFAM" id="SSF53850">
    <property type="entry name" value="Periplasmic binding protein-like II"/>
    <property type="match status" value="1"/>
</dbReference>